<accession>A0ACB9TV56</accession>
<protein>
    <submittedName>
        <fullName evidence="1">Epm2a-interacting protein 1</fullName>
    </submittedName>
</protein>
<keyword evidence="2" id="KW-1185">Reference proteome</keyword>
<name>A0ACB9TV56_HOLOL</name>
<dbReference type="Proteomes" id="UP001056778">
    <property type="component" value="Chromosome 1"/>
</dbReference>
<comment type="caution">
    <text evidence="1">The sequence shown here is derived from an EMBL/GenBank/DDBJ whole genome shotgun (WGS) entry which is preliminary data.</text>
</comment>
<reference evidence="1" key="1">
    <citation type="submission" date="2022-04" db="EMBL/GenBank/DDBJ databases">
        <title>Chromosome-scale genome assembly of Holotrichia oblita Faldermann.</title>
        <authorList>
            <person name="Rongchong L."/>
        </authorList>
    </citation>
    <scope>NUCLEOTIDE SEQUENCE</scope>
    <source>
        <strain evidence="1">81SQS9</strain>
    </source>
</reference>
<dbReference type="EMBL" id="CM043015">
    <property type="protein sequence ID" value="KAI4470642.1"/>
    <property type="molecule type" value="Genomic_DNA"/>
</dbReference>
<sequence>MFLSFGYNFVNIGVPIWNRLTDEDSGDEDDGGLVDNLSRRQLCANAEIVFPNQTRIGGLAEDNNGEVGAVEFMPQPSTSTASVSSAAVNISTRPKNLVFCETGDLTPSLYGFLPGDYSRFATLSCVELFELFFTNNLLETIAAHTKSYALFKNCPDPNELAEKPELCIFSDSSSSSDSDSDWYKLEDTTQKRTRILNYVDTTVPKYSFAEFRQRFRVSTEIVEMLTGKYR</sequence>
<organism evidence="1 2">
    <name type="scientific">Holotrichia oblita</name>
    <name type="common">Chafer beetle</name>
    <dbReference type="NCBI Taxonomy" id="644536"/>
    <lineage>
        <taxon>Eukaryota</taxon>
        <taxon>Metazoa</taxon>
        <taxon>Ecdysozoa</taxon>
        <taxon>Arthropoda</taxon>
        <taxon>Hexapoda</taxon>
        <taxon>Insecta</taxon>
        <taxon>Pterygota</taxon>
        <taxon>Neoptera</taxon>
        <taxon>Endopterygota</taxon>
        <taxon>Coleoptera</taxon>
        <taxon>Polyphaga</taxon>
        <taxon>Scarabaeiformia</taxon>
        <taxon>Scarabaeidae</taxon>
        <taxon>Melolonthinae</taxon>
        <taxon>Holotrichia</taxon>
    </lineage>
</organism>
<proteinExistence type="predicted"/>
<gene>
    <name evidence="1" type="ORF">MML48_1g20309</name>
</gene>
<evidence type="ECO:0000313" key="2">
    <source>
        <dbReference type="Proteomes" id="UP001056778"/>
    </source>
</evidence>
<evidence type="ECO:0000313" key="1">
    <source>
        <dbReference type="EMBL" id="KAI4470642.1"/>
    </source>
</evidence>